<dbReference type="RefSeq" id="WP_130357183.1">
    <property type="nucleotide sequence ID" value="NZ_SGXC01000001.1"/>
</dbReference>
<name>A0A4V2F418_9BURK</name>
<evidence type="ECO:0000313" key="3">
    <source>
        <dbReference type="Proteomes" id="UP000292445"/>
    </source>
</evidence>
<dbReference type="OrthoDB" id="6905585at2"/>
<accession>A0A4V2F418</accession>
<dbReference type="Proteomes" id="UP000292445">
    <property type="component" value="Unassembled WGS sequence"/>
</dbReference>
<evidence type="ECO:0000256" key="1">
    <source>
        <dbReference type="SAM" id="Phobius"/>
    </source>
</evidence>
<sequence length="100" mass="11020">MSIEDLRWGVGLLQWLVMGAIALYAHLMGRNAANAAEVAALRQQLAALEEHVRHLPDQELVHDLAGDVKAVKATLDALREALVPLTTTVDRINNYLLNNK</sequence>
<evidence type="ECO:0008006" key="4">
    <source>
        <dbReference type="Google" id="ProtNLM"/>
    </source>
</evidence>
<gene>
    <name evidence="2" type="ORF">EV675_2091</name>
</gene>
<feature type="transmembrane region" description="Helical" evidence="1">
    <location>
        <begin position="6"/>
        <end position="25"/>
    </location>
</feature>
<protein>
    <recommendedName>
        <fullName evidence="4">DUF2730 family protein</fullName>
    </recommendedName>
</protein>
<proteinExistence type="predicted"/>
<reference evidence="2 3" key="1">
    <citation type="submission" date="2019-02" db="EMBL/GenBank/DDBJ databases">
        <title>Genomic Encyclopedia of Type Strains, Phase IV (KMG-IV): sequencing the most valuable type-strain genomes for metagenomic binning, comparative biology and taxonomic classification.</title>
        <authorList>
            <person name="Goeker M."/>
        </authorList>
    </citation>
    <scope>NUCLEOTIDE SEQUENCE [LARGE SCALE GENOMIC DNA]</scope>
    <source>
        <strain evidence="2 3">K24</strain>
    </source>
</reference>
<keyword evidence="1" id="KW-1133">Transmembrane helix</keyword>
<keyword evidence="1" id="KW-0812">Transmembrane</keyword>
<keyword evidence="1" id="KW-0472">Membrane</keyword>
<comment type="caution">
    <text evidence="2">The sequence shown here is derived from an EMBL/GenBank/DDBJ whole genome shotgun (WGS) entry which is preliminary data.</text>
</comment>
<organism evidence="2 3">
    <name type="scientific">Pigmentiphaga kullae</name>
    <dbReference type="NCBI Taxonomy" id="151784"/>
    <lineage>
        <taxon>Bacteria</taxon>
        <taxon>Pseudomonadati</taxon>
        <taxon>Pseudomonadota</taxon>
        <taxon>Betaproteobacteria</taxon>
        <taxon>Burkholderiales</taxon>
        <taxon>Alcaligenaceae</taxon>
        <taxon>Pigmentiphaga</taxon>
    </lineage>
</organism>
<dbReference type="AlphaFoldDB" id="A0A4V2F418"/>
<evidence type="ECO:0000313" key="2">
    <source>
        <dbReference type="EMBL" id="RZS86057.1"/>
    </source>
</evidence>
<dbReference type="EMBL" id="SGXC01000001">
    <property type="protein sequence ID" value="RZS86057.1"/>
    <property type="molecule type" value="Genomic_DNA"/>
</dbReference>
<keyword evidence="3" id="KW-1185">Reference proteome</keyword>